<comment type="caution">
    <text evidence="1">The sequence shown here is derived from an EMBL/GenBank/DDBJ whole genome shotgun (WGS) entry which is preliminary data.</text>
</comment>
<protein>
    <submittedName>
        <fullName evidence="1">Uncharacterized protein</fullName>
    </submittedName>
</protein>
<dbReference type="Proteomes" id="UP000028483">
    <property type="component" value="Unassembled WGS sequence"/>
</dbReference>
<gene>
    <name evidence="1" type="ORF">XBO1_1240021</name>
</gene>
<dbReference type="HOGENOM" id="CLU_3417166_0_0_6"/>
<organism evidence="1 2">
    <name type="scientific">Xenorhabdus bovienii str. oregonense</name>
    <dbReference type="NCBI Taxonomy" id="1398202"/>
    <lineage>
        <taxon>Bacteria</taxon>
        <taxon>Pseudomonadati</taxon>
        <taxon>Pseudomonadota</taxon>
        <taxon>Gammaproteobacteria</taxon>
        <taxon>Enterobacterales</taxon>
        <taxon>Morganellaceae</taxon>
        <taxon>Xenorhabdus</taxon>
    </lineage>
</organism>
<dbReference type="AlphaFoldDB" id="A0A077NZV3"/>
<reference evidence="1" key="1">
    <citation type="submission" date="2013-07" db="EMBL/GenBank/DDBJ databases">
        <title>Sub-species coevolution in mutualistic symbiosis.</title>
        <authorList>
            <person name="Murfin K."/>
            <person name="Klassen J."/>
            <person name="Lee M."/>
            <person name="Forst S."/>
            <person name="Stock P."/>
            <person name="Goodrich-Blair H."/>
        </authorList>
    </citation>
    <scope>NUCLEOTIDE SEQUENCE [LARGE SCALE GENOMIC DNA]</scope>
    <source>
        <strain evidence="1">Oregonense</strain>
    </source>
</reference>
<sequence length="26" mass="2765">MTGLLAHHLGFTQAFTLAAASGLWFC</sequence>
<proteinExistence type="predicted"/>
<evidence type="ECO:0000313" key="2">
    <source>
        <dbReference type="Proteomes" id="UP000028483"/>
    </source>
</evidence>
<accession>A0A077NZV3</accession>
<dbReference type="EMBL" id="CBSX010000029">
    <property type="protein sequence ID" value="CDH04320.1"/>
    <property type="molecule type" value="Genomic_DNA"/>
</dbReference>
<evidence type="ECO:0000313" key="1">
    <source>
        <dbReference type="EMBL" id="CDH04320.1"/>
    </source>
</evidence>
<name>A0A077NZV3_XENBV</name>